<keyword evidence="6" id="KW-0804">Transcription</keyword>
<dbReference type="Pfam" id="PF00249">
    <property type="entry name" value="Myb_DNA-binding"/>
    <property type="match status" value="2"/>
</dbReference>
<dbReference type="FunFam" id="1.10.10.60:FF:000218">
    <property type="entry name" value="Myb transcription factor"/>
    <property type="match status" value="1"/>
</dbReference>
<dbReference type="Gene3D" id="1.10.10.60">
    <property type="entry name" value="Homeodomain-like"/>
    <property type="match status" value="2"/>
</dbReference>
<dbReference type="GO" id="GO:0005634">
    <property type="term" value="C:nucleus"/>
    <property type="evidence" value="ECO:0007669"/>
    <property type="project" value="UniProtKB-SubCell"/>
</dbReference>
<keyword evidence="3" id="KW-0805">Transcription regulation</keyword>
<dbReference type="InterPro" id="IPR009057">
    <property type="entry name" value="Homeodomain-like_sf"/>
</dbReference>
<evidence type="ECO:0000256" key="3">
    <source>
        <dbReference type="ARBA" id="ARBA00023015"/>
    </source>
</evidence>
<evidence type="ECO:0000259" key="8">
    <source>
        <dbReference type="PROSITE" id="PS50090"/>
    </source>
</evidence>
<accession>A0AAD4SZS4</accession>
<dbReference type="CDD" id="cd00167">
    <property type="entry name" value="SANT"/>
    <property type="match status" value="2"/>
</dbReference>
<dbReference type="SMART" id="SM00717">
    <property type="entry name" value="SANT"/>
    <property type="match status" value="2"/>
</dbReference>
<name>A0AAD4SZS4_9MAGN</name>
<dbReference type="PROSITE" id="PS50090">
    <property type="entry name" value="MYB_LIKE"/>
    <property type="match status" value="2"/>
</dbReference>
<evidence type="ECO:0000256" key="2">
    <source>
        <dbReference type="ARBA" id="ARBA00022737"/>
    </source>
</evidence>
<dbReference type="SUPFAM" id="SSF46689">
    <property type="entry name" value="Homeodomain-like"/>
    <property type="match status" value="1"/>
</dbReference>
<evidence type="ECO:0000256" key="6">
    <source>
        <dbReference type="ARBA" id="ARBA00023163"/>
    </source>
</evidence>
<feature type="domain" description="HTH myb-type" evidence="9">
    <location>
        <begin position="67"/>
        <end position="121"/>
    </location>
</feature>
<dbReference type="InterPro" id="IPR001005">
    <property type="entry name" value="SANT/Myb"/>
</dbReference>
<feature type="domain" description="HTH myb-type" evidence="9">
    <location>
        <begin position="11"/>
        <end position="66"/>
    </location>
</feature>
<protein>
    <submittedName>
        <fullName evidence="10">Uncharacterized protein</fullName>
    </submittedName>
</protein>
<dbReference type="AlphaFoldDB" id="A0AAD4SZS4"/>
<keyword evidence="5" id="KW-0010">Activator</keyword>
<reference evidence="10" key="1">
    <citation type="submission" date="2022-04" db="EMBL/GenBank/DDBJ databases">
        <title>A functionally conserved STORR gene fusion in Papaver species that diverged 16.8 million years ago.</title>
        <authorList>
            <person name="Catania T."/>
        </authorList>
    </citation>
    <scope>NUCLEOTIDE SEQUENCE</scope>
    <source>
        <strain evidence="10">S-188037</strain>
    </source>
</reference>
<dbReference type="EMBL" id="JAJJMB010007708">
    <property type="protein sequence ID" value="KAI3928352.1"/>
    <property type="molecule type" value="Genomic_DNA"/>
</dbReference>
<keyword evidence="11" id="KW-1185">Reference proteome</keyword>
<evidence type="ECO:0000313" key="11">
    <source>
        <dbReference type="Proteomes" id="UP001202328"/>
    </source>
</evidence>
<evidence type="ECO:0000256" key="1">
    <source>
        <dbReference type="ARBA" id="ARBA00004123"/>
    </source>
</evidence>
<sequence>MESSSVVSSVKGLRSGSWAEEEDLLLRNCINKYGEGKWHKVPDRAGLNRCRKSCRLRWFNYLQPNINGGEFQSDEVDLIIRMHNLLGNRQVYLWSLIAGRLPGRTANDIKNYYNTHLRKTCLSKYHTEMGKQVGMRKNSGHGSNVHGSRQNILKRRRPCSNIISAIDNIDDKHVMTSQVLKPQPRTFKKSQGNINKVQTRTGMNNIEITTTTTRFPNYSQVINKNITNILPLLVDDQVSNDQQIHDNSTNWVKNILFGETEEEDPMLKKKKTKKLQKNKKRVITSDNNASLQFQSNATQGGEEGMTKDKVDDTNSHQHAYHCNFDNNKGVEEGGTAGDNNNFWNSYLDDNLWHMLGEEQEQYLMM</sequence>
<gene>
    <name evidence="10" type="ORF">MKW98_023953</name>
</gene>
<evidence type="ECO:0000313" key="10">
    <source>
        <dbReference type="EMBL" id="KAI3928352.1"/>
    </source>
</evidence>
<feature type="domain" description="Myb-like" evidence="8">
    <location>
        <begin position="63"/>
        <end position="117"/>
    </location>
</feature>
<keyword evidence="2" id="KW-0677">Repeat</keyword>
<dbReference type="InterPro" id="IPR017930">
    <property type="entry name" value="Myb_dom"/>
</dbReference>
<proteinExistence type="predicted"/>
<feature type="domain" description="Myb-like" evidence="8">
    <location>
        <begin position="10"/>
        <end position="62"/>
    </location>
</feature>
<dbReference type="InterPro" id="IPR015495">
    <property type="entry name" value="Myb_TF_plants"/>
</dbReference>
<dbReference type="GO" id="GO:0003677">
    <property type="term" value="F:DNA binding"/>
    <property type="evidence" value="ECO:0007669"/>
    <property type="project" value="UniProtKB-KW"/>
</dbReference>
<organism evidence="10 11">
    <name type="scientific">Papaver atlanticum</name>
    <dbReference type="NCBI Taxonomy" id="357466"/>
    <lineage>
        <taxon>Eukaryota</taxon>
        <taxon>Viridiplantae</taxon>
        <taxon>Streptophyta</taxon>
        <taxon>Embryophyta</taxon>
        <taxon>Tracheophyta</taxon>
        <taxon>Spermatophyta</taxon>
        <taxon>Magnoliopsida</taxon>
        <taxon>Ranunculales</taxon>
        <taxon>Papaveraceae</taxon>
        <taxon>Papaveroideae</taxon>
        <taxon>Papaver</taxon>
    </lineage>
</organism>
<keyword evidence="4" id="KW-0238">DNA-binding</keyword>
<comment type="subcellular location">
    <subcellularLocation>
        <location evidence="1">Nucleus</location>
    </subcellularLocation>
</comment>
<comment type="caution">
    <text evidence="10">The sequence shown here is derived from an EMBL/GenBank/DDBJ whole genome shotgun (WGS) entry which is preliminary data.</text>
</comment>
<dbReference type="PANTHER" id="PTHR47999:SF24">
    <property type="entry name" value="TRANSCRIPTION FACTOR MYB90"/>
    <property type="match status" value="1"/>
</dbReference>
<evidence type="ECO:0000256" key="7">
    <source>
        <dbReference type="ARBA" id="ARBA00023242"/>
    </source>
</evidence>
<keyword evidence="7" id="KW-0539">Nucleus</keyword>
<evidence type="ECO:0000259" key="9">
    <source>
        <dbReference type="PROSITE" id="PS51294"/>
    </source>
</evidence>
<dbReference type="PANTHER" id="PTHR47999">
    <property type="entry name" value="TRANSCRIPTION FACTOR MYB8-RELATED-RELATED"/>
    <property type="match status" value="1"/>
</dbReference>
<dbReference type="Proteomes" id="UP001202328">
    <property type="component" value="Unassembled WGS sequence"/>
</dbReference>
<evidence type="ECO:0000256" key="5">
    <source>
        <dbReference type="ARBA" id="ARBA00023159"/>
    </source>
</evidence>
<dbReference type="PROSITE" id="PS51294">
    <property type="entry name" value="HTH_MYB"/>
    <property type="match status" value="2"/>
</dbReference>
<evidence type="ECO:0000256" key="4">
    <source>
        <dbReference type="ARBA" id="ARBA00023125"/>
    </source>
</evidence>